<organism evidence="10 11">
    <name type="scientific">Morchella conica CCBAS932</name>
    <dbReference type="NCBI Taxonomy" id="1392247"/>
    <lineage>
        <taxon>Eukaryota</taxon>
        <taxon>Fungi</taxon>
        <taxon>Dikarya</taxon>
        <taxon>Ascomycota</taxon>
        <taxon>Pezizomycotina</taxon>
        <taxon>Pezizomycetes</taxon>
        <taxon>Pezizales</taxon>
        <taxon>Morchellaceae</taxon>
        <taxon>Morchella</taxon>
    </lineage>
</organism>
<dbReference type="STRING" id="1392247.A0A3N4KNG8"/>
<evidence type="ECO:0000256" key="7">
    <source>
        <dbReference type="ARBA" id="ARBA00025287"/>
    </source>
</evidence>
<dbReference type="GO" id="GO:0008160">
    <property type="term" value="F:protein tyrosine phosphatase activator activity"/>
    <property type="evidence" value="ECO:0007669"/>
    <property type="project" value="TreeGrafter"/>
</dbReference>
<gene>
    <name evidence="10" type="ORF">P167DRAFT_506804</name>
</gene>
<evidence type="ECO:0000313" key="10">
    <source>
        <dbReference type="EMBL" id="RPB12154.1"/>
    </source>
</evidence>
<evidence type="ECO:0000256" key="3">
    <source>
        <dbReference type="ARBA" id="ARBA00011019"/>
    </source>
</evidence>
<keyword evidence="4 8" id="KW-0963">Cytoplasm</keyword>
<comment type="catalytic activity">
    <reaction evidence="1 8">
        <text>[protein]-peptidylproline (omega=180) = [protein]-peptidylproline (omega=0)</text>
        <dbReference type="Rhea" id="RHEA:16237"/>
        <dbReference type="Rhea" id="RHEA-COMP:10747"/>
        <dbReference type="Rhea" id="RHEA-COMP:10748"/>
        <dbReference type="ChEBI" id="CHEBI:83833"/>
        <dbReference type="ChEBI" id="CHEBI:83834"/>
        <dbReference type="EC" id="5.2.1.8"/>
    </reaction>
</comment>
<feature type="region of interest" description="Disordered" evidence="9">
    <location>
        <begin position="1"/>
        <end position="27"/>
    </location>
</feature>
<dbReference type="GO" id="GO:0005634">
    <property type="term" value="C:nucleus"/>
    <property type="evidence" value="ECO:0007669"/>
    <property type="project" value="TreeGrafter"/>
</dbReference>
<dbReference type="GO" id="GO:0005737">
    <property type="term" value="C:cytoplasm"/>
    <property type="evidence" value="ECO:0007669"/>
    <property type="project" value="UniProtKB-SubCell"/>
</dbReference>
<dbReference type="EC" id="5.2.1.8" evidence="8"/>
<sequence>MPASLNRPPKPPQNTEPTAPPPPPIDSITFTTPERRLITVNDLVLYTASPTHDLIVCFITDLKNSVLNTKNSHECVVSPLVSKLLNILDEIRGIVDEHPPEEAAGRFGNKSFMGFYDAVAERAGKLHEELGLPSEAANEEARRYLVESFGNRTRIDYGSGHELNFISWLLCFRQLSLVTPIDYQALVLRVFNRYISLMRHIQTTYLLEPAGSHGVWGLDDYQYLPFLFGASQLYSHPHLRPKCIHDPEILEEFSNEYMYLGCISFINSIKTTAKLRWHSPMLDDISNARNWAKITDGMKKMYETEVLGKLPVMQHFLFGGILKAAEGMGVYEEEERAVEFKEGRVVVDKDGMTHVHSGWGECCGIKVPSAIGARKDEEKQKLRTIPRIPFD</sequence>
<evidence type="ECO:0000256" key="8">
    <source>
        <dbReference type="RuleBase" id="RU361210"/>
    </source>
</evidence>
<proteinExistence type="inferred from homology"/>
<keyword evidence="11" id="KW-1185">Reference proteome</keyword>
<dbReference type="GO" id="GO:0003755">
    <property type="term" value="F:peptidyl-prolyl cis-trans isomerase activity"/>
    <property type="evidence" value="ECO:0007669"/>
    <property type="project" value="UniProtKB-KW"/>
</dbReference>
<evidence type="ECO:0000256" key="5">
    <source>
        <dbReference type="ARBA" id="ARBA00023110"/>
    </source>
</evidence>
<evidence type="ECO:0000313" key="11">
    <source>
        <dbReference type="Proteomes" id="UP000277580"/>
    </source>
</evidence>
<dbReference type="FunFam" id="1.20.120.1150:FF:000002">
    <property type="entry name" value="Serine/threonine-protein phosphatase 2A activator"/>
    <property type="match status" value="1"/>
</dbReference>
<dbReference type="GO" id="GO:0000159">
    <property type="term" value="C:protein phosphatase type 2A complex"/>
    <property type="evidence" value="ECO:0007669"/>
    <property type="project" value="TreeGrafter"/>
</dbReference>
<dbReference type="InterPro" id="IPR043170">
    <property type="entry name" value="PTPA_C_lid"/>
</dbReference>
<keyword evidence="6 8" id="KW-0413">Isomerase</keyword>
<dbReference type="InterPro" id="IPR004327">
    <property type="entry name" value="Phstyr_phstse_ac"/>
</dbReference>
<evidence type="ECO:0000256" key="1">
    <source>
        <dbReference type="ARBA" id="ARBA00000971"/>
    </source>
</evidence>
<evidence type="ECO:0000256" key="4">
    <source>
        <dbReference type="ARBA" id="ARBA00022490"/>
    </source>
</evidence>
<dbReference type="OrthoDB" id="16120at2759"/>
<dbReference type="FunCoup" id="A0A3N4KNG8">
    <property type="interactions" value="544"/>
</dbReference>
<keyword evidence="5 8" id="KW-0697">Rotamase</keyword>
<evidence type="ECO:0000256" key="6">
    <source>
        <dbReference type="ARBA" id="ARBA00023235"/>
    </source>
</evidence>
<evidence type="ECO:0000256" key="9">
    <source>
        <dbReference type="SAM" id="MobiDB-lite"/>
    </source>
</evidence>
<comment type="function">
    <text evidence="7">PPIases accelerate the folding of proteins. It catalyzes the cis-trans isomerization of proline imidic peptide bonds in oligopeptides. Acts as a regulatory subunit for PP2A-like phosphatases modulating their activity or substrate specificity, probably by inducing a conformational change in the catalytic subunit, a direct target of the PPIase. Can reactivate inactive phosphatase PP2A-phosphatase methylesterase complexes (PP2Ai) in presence of ATP and Mg(2+) by dissociating the inactive form from the complex.</text>
</comment>
<dbReference type="Pfam" id="PF03095">
    <property type="entry name" value="PTPA"/>
    <property type="match status" value="1"/>
</dbReference>
<accession>A0A3N4KNG8</accession>
<evidence type="ECO:0000256" key="2">
    <source>
        <dbReference type="ARBA" id="ARBA00004496"/>
    </source>
</evidence>
<dbReference type="PIRSF" id="PIRSF016325">
    <property type="entry name" value="Phstyr_phstse_ac"/>
    <property type="match status" value="1"/>
</dbReference>
<dbReference type="Proteomes" id="UP000277580">
    <property type="component" value="Unassembled WGS sequence"/>
</dbReference>
<dbReference type="SUPFAM" id="SSF140984">
    <property type="entry name" value="PTPA-like"/>
    <property type="match status" value="1"/>
</dbReference>
<dbReference type="EMBL" id="ML119130">
    <property type="protein sequence ID" value="RPB12154.1"/>
    <property type="molecule type" value="Genomic_DNA"/>
</dbReference>
<dbReference type="InterPro" id="IPR037218">
    <property type="entry name" value="PTPA_sf"/>
</dbReference>
<dbReference type="CDD" id="cd04087">
    <property type="entry name" value="PTPA"/>
    <property type="match status" value="1"/>
</dbReference>
<feature type="compositionally biased region" description="Pro residues" evidence="9">
    <location>
        <begin position="8"/>
        <end position="25"/>
    </location>
</feature>
<dbReference type="PANTHER" id="PTHR10012">
    <property type="entry name" value="SERINE/THREONINE-PROTEIN PHOSPHATASE 2A REGULATORY SUBUNIT B"/>
    <property type="match status" value="1"/>
</dbReference>
<dbReference type="PANTHER" id="PTHR10012:SF5">
    <property type="entry name" value="SERINE_THREONINE-PROTEIN PHOSPHATASE 2A ACTIVATOR 2"/>
    <property type="match status" value="1"/>
</dbReference>
<dbReference type="GO" id="GO:0007052">
    <property type="term" value="P:mitotic spindle organization"/>
    <property type="evidence" value="ECO:0007669"/>
    <property type="project" value="TreeGrafter"/>
</dbReference>
<comment type="similarity">
    <text evidence="3 8">Belongs to the PTPA-type PPIase family.</text>
</comment>
<dbReference type="InParanoid" id="A0A3N4KNG8"/>
<reference evidence="10 11" key="1">
    <citation type="journal article" date="2018" name="Nat. Ecol. Evol.">
        <title>Pezizomycetes genomes reveal the molecular basis of ectomycorrhizal truffle lifestyle.</title>
        <authorList>
            <person name="Murat C."/>
            <person name="Payen T."/>
            <person name="Noel B."/>
            <person name="Kuo A."/>
            <person name="Morin E."/>
            <person name="Chen J."/>
            <person name="Kohler A."/>
            <person name="Krizsan K."/>
            <person name="Balestrini R."/>
            <person name="Da Silva C."/>
            <person name="Montanini B."/>
            <person name="Hainaut M."/>
            <person name="Levati E."/>
            <person name="Barry K.W."/>
            <person name="Belfiori B."/>
            <person name="Cichocki N."/>
            <person name="Clum A."/>
            <person name="Dockter R.B."/>
            <person name="Fauchery L."/>
            <person name="Guy J."/>
            <person name="Iotti M."/>
            <person name="Le Tacon F."/>
            <person name="Lindquist E.A."/>
            <person name="Lipzen A."/>
            <person name="Malagnac F."/>
            <person name="Mello A."/>
            <person name="Molinier V."/>
            <person name="Miyauchi S."/>
            <person name="Poulain J."/>
            <person name="Riccioni C."/>
            <person name="Rubini A."/>
            <person name="Sitrit Y."/>
            <person name="Splivallo R."/>
            <person name="Traeger S."/>
            <person name="Wang M."/>
            <person name="Zifcakova L."/>
            <person name="Wipf D."/>
            <person name="Zambonelli A."/>
            <person name="Paolocci F."/>
            <person name="Nowrousian M."/>
            <person name="Ottonello S."/>
            <person name="Baldrian P."/>
            <person name="Spatafora J.W."/>
            <person name="Henrissat B."/>
            <person name="Nagy L.G."/>
            <person name="Aury J.M."/>
            <person name="Wincker P."/>
            <person name="Grigoriev I.V."/>
            <person name="Bonfante P."/>
            <person name="Martin F.M."/>
        </authorList>
    </citation>
    <scope>NUCLEOTIDE SEQUENCE [LARGE SCALE GENOMIC DNA]</scope>
    <source>
        <strain evidence="10 11">CCBAS932</strain>
    </source>
</reference>
<dbReference type="AlphaFoldDB" id="A0A3N4KNG8"/>
<comment type="subcellular location">
    <subcellularLocation>
        <location evidence="2 8">Cytoplasm</location>
    </subcellularLocation>
</comment>
<name>A0A3N4KNG8_9PEZI</name>
<protein>
    <recommendedName>
        <fullName evidence="8">Serine/threonine-protein phosphatase 2A activator</fullName>
        <ecNumber evidence="8">5.2.1.8</ecNumber>
    </recommendedName>
    <alternativeName>
        <fullName evidence="8">Phosphotyrosyl phosphatase activator</fullName>
    </alternativeName>
</protein>
<dbReference type="Gene3D" id="1.20.120.1150">
    <property type="match status" value="1"/>
</dbReference>